<dbReference type="EMBL" id="CAJHIT010000008">
    <property type="protein sequence ID" value="CAD6504259.1"/>
    <property type="molecule type" value="Genomic_DNA"/>
</dbReference>
<evidence type="ECO:0000313" key="2">
    <source>
        <dbReference type="Proteomes" id="UP000683417"/>
    </source>
</evidence>
<gene>
    <name evidence="1" type="ORF">BGTH12_LOCUS5617</name>
</gene>
<name>A0A9W4D551_BLUGR</name>
<protein>
    <submittedName>
        <fullName evidence="1">BgTH12-05992</fullName>
    </submittedName>
</protein>
<accession>A0A9W4D551</accession>
<organism evidence="1 2">
    <name type="scientific">Blumeria graminis f. sp. triticale</name>
    <dbReference type="NCBI Taxonomy" id="1689686"/>
    <lineage>
        <taxon>Eukaryota</taxon>
        <taxon>Fungi</taxon>
        <taxon>Dikarya</taxon>
        <taxon>Ascomycota</taxon>
        <taxon>Pezizomycotina</taxon>
        <taxon>Leotiomycetes</taxon>
        <taxon>Erysiphales</taxon>
        <taxon>Erysiphaceae</taxon>
        <taxon>Blumeria</taxon>
    </lineage>
</organism>
<dbReference type="AlphaFoldDB" id="A0A9W4D551"/>
<reference evidence="1" key="1">
    <citation type="submission" date="2020-10" db="EMBL/GenBank/DDBJ databases">
        <authorList>
            <person name="Muller C M."/>
        </authorList>
    </citation>
    <scope>NUCLEOTIDE SEQUENCE</scope>
    <source>
        <strain evidence="1">THUN-12</strain>
    </source>
</reference>
<comment type="caution">
    <text evidence="1">The sequence shown here is derived from an EMBL/GenBank/DDBJ whole genome shotgun (WGS) entry which is preliminary data.</text>
</comment>
<evidence type="ECO:0000313" key="1">
    <source>
        <dbReference type="EMBL" id="CAD6504259.1"/>
    </source>
</evidence>
<sequence>MSHFIPLLSSILSKAADVGIWSHIPNLVDKLELISPLQYYLSSSQHPEARHRHMTAQLQVADKTMKKLKDAFRKELTGTVFENVEGLCQTFLEKLLSTSKYQKISESFTDRRNQK</sequence>
<dbReference type="Proteomes" id="UP000683417">
    <property type="component" value="Unassembled WGS sequence"/>
</dbReference>
<proteinExistence type="predicted"/>